<dbReference type="InterPro" id="IPR017871">
    <property type="entry name" value="ABC_transporter-like_CS"/>
</dbReference>
<dbReference type="InterPro" id="IPR003593">
    <property type="entry name" value="AAA+_ATPase"/>
</dbReference>
<feature type="transmembrane region" description="Helical" evidence="12">
    <location>
        <begin position="54"/>
        <end position="76"/>
    </location>
</feature>
<keyword evidence="2" id="KW-0813">Transport</keyword>
<accession>A0A918CM60</accession>
<dbReference type="Pfam" id="PF00664">
    <property type="entry name" value="ABC_membrane"/>
    <property type="match status" value="1"/>
</dbReference>
<dbReference type="InterPro" id="IPR039421">
    <property type="entry name" value="Type_1_exporter"/>
</dbReference>
<dbReference type="Gene3D" id="3.40.50.300">
    <property type="entry name" value="P-loop containing nucleotide triphosphate hydrolases"/>
    <property type="match status" value="1"/>
</dbReference>
<dbReference type="GO" id="GO:0005886">
    <property type="term" value="C:plasma membrane"/>
    <property type="evidence" value="ECO:0007669"/>
    <property type="project" value="UniProtKB-SubCell"/>
</dbReference>
<keyword evidence="16" id="KW-1185">Reference proteome</keyword>
<keyword evidence="8 12" id="KW-1133">Transmembrane helix</keyword>
<feature type="region of interest" description="Disordered" evidence="11">
    <location>
        <begin position="1"/>
        <end position="32"/>
    </location>
</feature>
<evidence type="ECO:0000259" key="14">
    <source>
        <dbReference type="PROSITE" id="PS50929"/>
    </source>
</evidence>
<evidence type="ECO:0000256" key="9">
    <source>
        <dbReference type="ARBA" id="ARBA00023136"/>
    </source>
</evidence>
<feature type="transmembrane region" description="Helical" evidence="12">
    <location>
        <begin position="166"/>
        <end position="185"/>
    </location>
</feature>
<dbReference type="EMBL" id="BMRJ01000002">
    <property type="protein sequence ID" value="GGR30244.1"/>
    <property type="molecule type" value="Genomic_DNA"/>
</dbReference>
<evidence type="ECO:0000256" key="2">
    <source>
        <dbReference type="ARBA" id="ARBA00022448"/>
    </source>
</evidence>
<dbReference type="AlphaFoldDB" id="A0A918CM60"/>
<evidence type="ECO:0000313" key="15">
    <source>
        <dbReference type="EMBL" id="GGR30244.1"/>
    </source>
</evidence>
<keyword evidence="4" id="KW-0997">Cell inner membrane</keyword>
<comment type="caution">
    <text evidence="15">The sequence shown here is derived from an EMBL/GenBank/DDBJ whole genome shotgun (WGS) entry which is preliminary data.</text>
</comment>
<evidence type="ECO:0000256" key="3">
    <source>
        <dbReference type="ARBA" id="ARBA00022475"/>
    </source>
</evidence>
<dbReference type="PROSITE" id="PS50929">
    <property type="entry name" value="ABC_TM1F"/>
    <property type="match status" value="1"/>
</dbReference>
<organism evidence="15 16">
    <name type="scientific">Agromyces mediolanus</name>
    <name type="common">Corynebacterium mediolanum</name>
    <dbReference type="NCBI Taxonomy" id="41986"/>
    <lineage>
        <taxon>Bacteria</taxon>
        <taxon>Bacillati</taxon>
        <taxon>Actinomycetota</taxon>
        <taxon>Actinomycetes</taxon>
        <taxon>Micrococcales</taxon>
        <taxon>Microbacteriaceae</taxon>
        <taxon>Agromyces</taxon>
    </lineage>
</organism>
<dbReference type="PROSITE" id="PS00211">
    <property type="entry name" value="ABC_TRANSPORTER_1"/>
    <property type="match status" value="1"/>
</dbReference>
<dbReference type="SMART" id="SM00382">
    <property type="entry name" value="AAA"/>
    <property type="match status" value="1"/>
</dbReference>
<dbReference type="PANTHER" id="PTHR43394">
    <property type="entry name" value="ATP-DEPENDENT PERMEASE MDL1, MITOCHONDRIAL"/>
    <property type="match status" value="1"/>
</dbReference>
<evidence type="ECO:0000256" key="7">
    <source>
        <dbReference type="ARBA" id="ARBA00022840"/>
    </source>
</evidence>
<dbReference type="GO" id="GO:0015421">
    <property type="term" value="F:ABC-type oligopeptide transporter activity"/>
    <property type="evidence" value="ECO:0007669"/>
    <property type="project" value="TreeGrafter"/>
</dbReference>
<proteinExistence type="inferred from homology"/>
<dbReference type="InterPro" id="IPR003439">
    <property type="entry name" value="ABC_transporter-like_ATP-bd"/>
</dbReference>
<protein>
    <submittedName>
        <fullName evidence="15">Multidrug ABC transporter ATP-binding protein</fullName>
    </submittedName>
</protein>
<dbReference type="SUPFAM" id="SSF52540">
    <property type="entry name" value="P-loop containing nucleoside triphosphate hydrolases"/>
    <property type="match status" value="1"/>
</dbReference>
<evidence type="ECO:0000256" key="5">
    <source>
        <dbReference type="ARBA" id="ARBA00022692"/>
    </source>
</evidence>
<gene>
    <name evidence="15" type="ORF">GCM10010196_25370</name>
</gene>
<dbReference type="Proteomes" id="UP000610303">
    <property type="component" value="Unassembled WGS sequence"/>
</dbReference>
<reference evidence="15" key="2">
    <citation type="submission" date="2020-09" db="EMBL/GenBank/DDBJ databases">
        <authorList>
            <person name="Sun Q."/>
            <person name="Ohkuma M."/>
        </authorList>
    </citation>
    <scope>NUCLEOTIDE SEQUENCE</scope>
    <source>
        <strain evidence="15">JCM 3346</strain>
    </source>
</reference>
<dbReference type="RefSeq" id="WP_373292270.1">
    <property type="nucleotide sequence ID" value="NZ_BMRJ01000002.1"/>
</dbReference>
<sequence length="636" mass="68445">MNRTAPGGQSGRMGKPRTRIASADEAAQRAENAQAPKIPNLLGRIAELFAPHRAALVTTIVLVLIGAALSVIPPLLTQRAFDDGLFPKNAAGDALPPDVPQLTWLVVGMIAVFIVSALLAVWQTWLTSTIGNKVMGALRVRLFSHLQSMELSFFTRTKTGVIQSRLQNDVGGVAGVLTNTVSSVLGNTVTVISAFVAMLILNWQLTLVALLLMPFMVIAQRRVGQVRARIAGKTQESLSEMTAITQETLSVSGILLSKSFTRQQSEIDRYADENRNQIGLQVRQQMTGQWFFAMVNIFMSSIPAIVYLVSGWLITGGAADVTAGTIVAFTTVQARLLFPLMGLMRVALDLQTSSALFARIFEYLDLKPAITDAPGAREVPDGPELGRVEFDRVSFRYPDADADGRPTLDEVSFTIEPGQFAAFVGPSGAGKTTVSYLVPRLYEATSGTVRFAGVDVRELRQESLVGRIGIVSQETYLFHASIAENLRYAKPDATDAELEAAARAANIHETVASFPEGYDTVVGERGYRLSGGEKQRIAIARVLLKDPPVLVLDEATSALDTISERVVQAALDDAAKGRTTIAIAHRLTTVVSADVIFVVVAGRIVERGTHAELLGLGGVYASLYREQADLALPAQG</sequence>
<feature type="transmembrane region" description="Helical" evidence="12">
    <location>
        <begin position="191"/>
        <end position="219"/>
    </location>
</feature>
<dbReference type="SUPFAM" id="SSF90123">
    <property type="entry name" value="ABC transporter transmembrane region"/>
    <property type="match status" value="1"/>
</dbReference>
<keyword evidence="3" id="KW-1003">Cell membrane</keyword>
<name>A0A918CM60_AGRME</name>
<dbReference type="PANTHER" id="PTHR43394:SF1">
    <property type="entry name" value="ATP-BINDING CASSETTE SUB-FAMILY B MEMBER 10, MITOCHONDRIAL"/>
    <property type="match status" value="1"/>
</dbReference>
<evidence type="ECO:0000256" key="4">
    <source>
        <dbReference type="ARBA" id="ARBA00022519"/>
    </source>
</evidence>
<comment type="subcellular location">
    <subcellularLocation>
        <location evidence="1">Cell inner membrane</location>
        <topology evidence="1">Multi-pass membrane protein</topology>
    </subcellularLocation>
</comment>
<comment type="similarity">
    <text evidence="10">Belongs to the ABC transporter superfamily. Siderophore-Fe(3+) uptake transporter (SIUT) (TC 3.A.1.21) family.</text>
</comment>
<keyword evidence="5 12" id="KW-0812">Transmembrane</keyword>
<feature type="domain" description="ABC transporter" evidence="13">
    <location>
        <begin position="388"/>
        <end position="626"/>
    </location>
</feature>
<feature type="transmembrane region" description="Helical" evidence="12">
    <location>
        <begin position="290"/>
        <end position="315"/>
    </location>
</feature>
<dbReference type="InterPro" id="IPR036640">
    <property type="entry name" value="ABC1_TM_sf"/>
</dbReference>
<evidence type="ECO:0000256" key="11">
    <source>
        <dbReference type="SAM" id="MobiDB-lite"/>
    </source>
</evidence>
<evidence type="ECO:0000256" key="6">
    <source>
        <dbReference type="ARBA" id="ARBA00022741"/>
    </source>
</evidence>
<keyword evidence="6" id="KW-0547">Nucleotide-binding</keyword>
<dbReference type="GO" id="GO:0090374">
    <property type="term" value="P:oligopeptide export from mitochondrion"/>
    <property type="evidence" value="ECO:0007669"/>
    <property type="project" value="TreeGrafter"/>
</dbReference>
<evidence type="ECO:0000256" key="10">
    <source>
        <dbReference type="ARBA" id="ARBA00023455"/>
    </source>
</evidence>
<keyword evidence="9 12" id="KW-0472">Membrane</keyword>
<dbReference type="CDD" id="cd18550">
    <property type="entry name" value="ABC_6TM_exporter_like"/>
    <property type="match status" value="1"/>
</dbReference>
<evidence type="ECO:0000256" key="12">
    <source>
        <dbReference type="SAM" id="Phobius"/>
    </source>
</evidence>
<evidence type="ECO:0000256" key="8">
    <source>
        <dbReference type="ARBA" id="ARBA00022989"/>
    </source>
</evidence>
<evidence type="ECO:0000259" key="13">
    <source>
        <dbReference type="PROSITE" id="PS50893"/>
    </source>
</evidence>
<feature type="transmembrane region" description="Helical" evidence="12">
    <location>
        <begin position="102"/>
        <end position="125"/>
    </location>
</feature>
<keyword evidence="7 15" id="KW-0067">ATP-binding</keyword>
<dbReference type="Gene3D" id="1.20.1560.10">
    <property type="entry name" value="ABC transporter type 1, transmembrane domain"/>
    <property type="match status" value="1"/>
</dbReference>
<evidence type="ECO:0000256" key="1">
    <source>
        <dbReference type="ARBA" id="ARBA00004429"/>
    </source>
</evidence>
<dbReference type="FunFam" id="3.40.50.300:FF:000221">
    <property type="entry name" value="Multidrug ABC transporter ATP-binding protein"/>
    <property type="match status" value="1"/>
</dbReference>
<feature type="domain" description="ABC transmembrane type-1" evidence="14">
    <location>
        <begin position="57"/>
        <end position="352"/>
    </location>
</feature>
<dbReference type="PROSITE" id="PS50893">
    <property type="entry name" value="ABC_TRANSPORTER_2"/>
    <property type="match status" value="1"/>
</dbReference>
<dbReference type="InterPro" id="IPR011527">
    <property type="entry name" value="ABC1_TM_dom"/>
</dbReference>
<reference evidence="15" key="1">
    <citation type="journal article" date="2014" name="Int. J. Syst. Evol. Microbiol.">
        <title>Complete genome sequence of Corynebacterium casei LMG S-19264T (=DSM 44701T), isolated from a smear-ripened cheese.</title>
        <authorList>
            <consortium name="US DOE Joint Genome Institute (JGI-PGF)"/>
            <person name="Walter F."/>
            <person name="Albersmeier A."/>
            <person name="Kalinowski J."/>
            <person name="Ruckert C."/>
        </authorList>
    </citation>
    <scope>NUCLEOTIDE SEQUENCE</scope>
    <source>
        <strain evidence="15">JCM 3346</strain>
    </source>
</reference>
<dbReference type="GO" id="GO:0005524">
    <property type="term" value="F:ATP binding"/>
    <property type="evidence" value="ECO:0007669"/>
    <property type="project" value="UniProtKB-KW"/>
</dbReference>
<dbReference type="Pfam" id="PF00005">
    <property type="entry name" value="ABC_tran"/>
    <property type="match status" value="1"/>
</dbReference>
<dbReference type="InterPro" id="IPR027417">
    <property type="entry name" value="P-loop_NTPase"/>
</dbReference>
<dbReference type="GO" id="GO:0016887">
    <property type="term" value="F:ATP hydrolysis activity"/>
    <property type="evidence" value="ECO:0007669"/>
    <property type="project" value="InterPro"/>
</dbReference>
<evidence type="ECO:0000313" key="16">
    <source>
        <dbReference type="Proteomes" id="UP000610303"/>
    </source>
</evidence>